<keyword evidence="4" id="KW-0804">Transcription</keyword>
<keyword evidence="3" id="KW-0238">DNA-binding</keyword>
<evidence type="ECO:0000259" key="5">
    <source>
        <dbReference type="Pfam" id="PF04542"/>
    </source>
</evidence>
<dbReference type="InterPro" id="IPR039425">
    <property type="entry name" value="RNA_pol_sigma-70-like"/>
</dbReference>
<dbReference type="NCBIfam" id="TIGR02937">
    <property type="entry name" value="sigma70-ECF"/>
    <property type="match status" value="1"/>
</dbReference>
<evidence type="ECO:0000256" key="1">
    <source>
        <dbReference type="ARBA" id="ARBA00023015"/>
    </source>
</evidence>
<dbReference type="PANTHER" id="PTHR43133">
    <property type="entry name" value="RNA POLYMERASE ECF-TYPE SIGMA FACTO"/>
    <property type="match status" value="1"/>
</dbReference>
<comment type="caution">
    <text evidence="6">The sequence shown here is derived from an EMBL/GenBank/DDBJ whole genome shotgun (WGS) entry which is preliminary data.</text>
</comment>
<keyword evidence="2" id="KW-0731">Sigma factor</keyword>
<dbReference type="SUPFAM" id="SSF88946">
    <property type="entry name" value="Sigma2 domain of RNA polymerase sigma factors"/>
    <property type="match status" value="1"/>
</dbReference>
<protein>
    <submittedName>
        <fullName evidence="6">Sigma-70 family RNA polymerase sigma factor</fullName>
    </submittedName>
</protein>
<dbReference type="Proteomes" id="UP001290861">
    <property type="component" value="Unassembled WGS sequence"/>
</dbReference>
<proteinExistence type="predicted"/>
<dbReference type="InterPro" id="IPR014284">
    <property type="entry name" value="RNA_pol_sigma-70_dom"/>
</dbReference>
<name>A0ABU5MS42_9BACT</name>
<evidence type="ECO:0000313" key="6">
    <source>
        <dbReference type="EMBL" id="MDZ8117020.1"/>
    </source>
</evidence>
<evidence type="ECO:0000313" key="7">
    <source>
        <dbReference type="Proteomes" id="UP001290861"/>
    </source>
</evidence>
<evidence type="ECO:0000256" key="2">
    <source>
        <dbReference type="ARBA" id="ARBA00023082"/>
    </source>
</evidence>
<evidence type="ECO:0000256" key="3">
    <source>
        <dbReference type="ARBA" id="ARBA00023125"/>
    </source>
</evidence>
<dbReference type="Pfam" id="PF04542">
    <property type="entry name" value="Sigma70_r2"/>
    <property type="match status" value="1"/>
</dbReference>
<dbReference type="RefSeq" id="WP_322606826.1">
    <property type="nucleotide sequence ID" value="NZ_JARVCO010000002.1"/>
</dbReference>
<dbReference type="Gene3D" id="1.10.1740.10">
    <property type="match status" value="1"/>
</dbReference>
<feature type="domain" description="RNA polymerase sigma-70 region 2" evidence="5">
    <location>
        <begin position="31"/>
        <end position="95"/>
    </location>
</feature>
<sequence length="199" mass="23637">MDNTWKTRYTLLEGALKRDDEEAWTEFTAVYRPFIIYLLNRIRIPSADFEDMTQEVLITLWKRLDCYKKDKGKFRTWLRTVVRNEASDYFSRRKKVNSAQEIILNHEAQQVSELCSETELNQMIDEEWKAHLSMLALKRIEDAFGKKTIQCFLEGMDGVSAADTAKRLNIAVETVYSSRKRVKARILREIQHLRKQYEF</sequence>
<dbReference type="PANTHER" id="PTHR43133:SF8">
    <property type="entry name" value="RNA POLYMERASE SIGMA FACTOR HI_1459-RELATED"/>
    <property type="match status" value="1"/>
</dbReference>
<organism evidence="6 7">
    <name type="scientific">Pontiella agarivorans</name>
    <dbReference type="NCBI Taxonomy" id="3038953"/>
    <lineage>
        <taxon>Bacteria</taxon>
        <taxon>Pseudomonadati</taxon>
        <taxon>Kiritimatiellota</taxon>
        <taxon>Kiritimatiellia</taxon>
        <taxon>Kiritimatiellales</taxon>
        <taxon>Pontiellaceae</taxon>
        <taxon>Pontiella</taxon>
    </lineage>
</organism>
<keyword evidence="1" id="KW-0805">Transcription regulation</keyword>
<gene>
    <name evidence="6" type="ORF">P9H32_00145</name>
</gene>
<accession>A0ABU5MS42</accession>
<dbReference type="InterPro" id="IPR013325">
    <property type="entry name" value="RNA_pol_sigma_r2"/>
</dbReference>
<reference evidence="6 7" key="1">
    <citation type="journal article" date="2024" name="Appl. Environ. Microbiol.">
        <title>Pontiella agarivorans sp. nov., a novel marine anaerobic bacterium capable of degrading macroalgal polysaccharides and fixing nitrogen.</title>
        <authorList>
            <person name="Liu N."/>
            <person name="Kivenson V."/>
            <person name="Peng X."/>
            <person name="Cui Z."/>
            <person name="Lankiewicz T.S."/>
            <person name="Gosselin K.M."/>
            <person name="English C.J."/>
            <person name="Blair E.M."/>
            <person name="O'Malley M.A."/>
            <person name="Valentine D.L."/>
        </authorList>
    </citation>
    <scope>NUCLEOTIDE SEQUENCE [LARGE SCALE GENOMIC DNA]</scope>
    <source>
        <strain evidence="6 7">NLcol2</strain>
    </source>
</reference>
<keyword evidence="7" id="KW-1185">Reference proteome</keyword>
<dbReference type="InterPro" id="IPR007627">
    <property type="entry name" value="RNA_pol_sigma70_r2"/>
</dbReference>
<evidence type="ECO:0000256" key="4">
    <source>
        <dbReference type="ARBA" id="ARBA00023163"/>
    </source>
</evidence>
<dbReference type="EMBL" id="JARVCO010000002">
    <property type="protein sequence ID" value="MDZ8117020.1"/>
    <property type="molecule type" value="Genomic_DNA"/>
</dbReference>